<evidence type="ECO:0000256" key="6">
    <source>
        <dbReference type="SAM" id="Phobius"/>
    </source>
</evidence>
<dbReference type="AlphaFoldDB" id="A0A147BBN2"/>
<feature type="domain" description="Ig-like" evidence="7">
    <location>
        <begin position="226"/>
        <end position="314"/>
    </location>
</feature>
<dbReference type="InterPro" id="IPR003598">
    <property type="entry name" value="Ig_sub2"/>
</dbReference>
<dbReference type="SMART" id="SM00408">
    <property type="entry name" value="IGc2"/>
    <property type="match status" value="2"/>
</dbReference>
<keyword evidence="2 6" id="KW-0812">Transmembrane</keyword>
<feature type="non-terminal residue" evidence="8">
    <location>
        <position position="707"/>
    </location>
</feature>
<dbReference type="InterPro" id="IPR036179">
    <property type="entry name" value="Ig-like_dom_sf"/>
</dbReference>
<sequence>KGASATTVLATDGGRAVIPCLAKLRADNNDSAVLVRWFRDNRTEPFYSLDSRSRRGGLSKGHHSRDEAWKGRSFFSVLQEPPSLKINRVDYEDKGVYTCDLLYSSGRRYSAVVYLAVFVPPSEFAIKNVDGATIHDAVGPYTEGENLVLVCEILGGKPRFKSTWQNNMGAVANVTSIVEGDLQKTFLRIEPLRRQHWGLNLTCTASILDGLFSKSLSTHVVLNLPPATTVITASHTELYFEEPAEFVCTTQGSRPAAEIRWFLGPSAVEPLLYRTMSDGNVTTSYVLVTPTKERNGDRLKCTAFNKSLRNSELSAETLLEIKYKPQVTLEFGAGLKESMIYEGHDIFFVCNASAYPSITDVVWDFNGSPLQQNNTSRGPLIVNQRYLVLRNVQYTDSGNYSCTVTNPEGVTTSKRLQLKIQHSPRCVNSQQHRYKVVYTVPFEEVSLSCDVEADPSTNLSFRWSMKESHKADGEASQKETAFARNFEDMARTYASRSVLTFVPLPEELHSTFQCWAKNQVGIQKKPCLFKLVPREEPNRIRECQLLNKTLTSLLIECQRKSDDHHIFVLELHDVSNNLLVKRVTSPTPRFHISELHPTNYYTILVYTTNGVESSRTLNISITSTKAAMSKTLNNGNPEPQSNLATIVGLFMSGVVVFGVIVSIACFCKKHHRHKDNDETEGGPNISEKAEMFSIPLNAQTKVECKLD</sequence>
<feature type="transmembrane region" description="Helical" evidence="6">
    <location>
        <begin position="643"/>
        <end position="666"/>
    </location>
</feature>
<dbReference type="GO" id="GO:0016020">
    <property type="term" value="C:membrane"/>
    <property type="evidence" value="ECO:0007669"/>
    <property type="project" value="UniProtKB-SubCell"/>
</dbReference>
<proteinExistence type="predicted"/>
<evidence type="ECO:0000256" key="4">
    <source>
        <dbReference type="ARBA" id="ARBA00023136"/>
    </source>
</evidence>
<dbReference type="EMBL" id="GEGO01007532">
    <property type="protein sequence ID" value="JAR87872.1"/>
    <property type="molecule type" value="Transcribed_RNA"/>
</dbReference>
<dbReference type="PANTHER" id="PTHR23278:SF19">
    <property type="entry name" value="OBSCURIN"/>
    <property type="match status" value="1"/>
</dbReference>
<dbReference type="PANTHER" id="PTHR23278">
    <property type="entry name" value="SIDESTEP PROTEIN"/>
    <property type="match status" value="1"/>
</dbReference>
<dbReference type="InterPro" id="IPR036116">
    <property type="entry name" value="FN3_sf"/>
</dbReference>
<feature type="domain" description="Ig-like" evidence="7">
    <location>
        <begin position="325"/>
        <end position="417"/>
    </location>
</feature>
<keyword evidence="4 6" id="KW-0472">Membrane</keyword>
<accession>A0A147BBN2</accession>
<feature type="domain" description="Ig-like" evidence="7">
    <location>
        <begin position="424"/>
        <end position="518"/>
    </location>
</feature>
<dbReference type="SUPFAM" id="SSF49265">
    <property type="entry name" value="Fibronectin type III"/>
    <property type="match status" value="1"/>
</dbReference>
<dbReference type="InterPro" id="IPR007110">
    <property type="entry name" value="Ig-like_dom"/>
</dbReference>
<feature type="non-terminal residue" evidence="8">
    <location>
        <position position="1"/>
    </location>
</feature>
<evidence type="ECO:0000259" key="7">
    <source>
        <dbReference type="PROSITE" id="PS50835"/>
    </source>
</evidence>
<dbReference type="CDD" id="cd00096">
    <property type="entry name" value="Ig"/>
    <property type="match status" value="1"/>
</dbReference>
<dbReference type="InterPro" id="IPR013783">
    <property type="entry name" value="Ig-like_fold"/>
</dbReference>
<evidence type="ECO:0000256" key="2">
    <source>
        <dbReference type="ARBA" id="ARBA00022692"/>
    </source>
</evidence>
<dbReference type="InterPro" id="IPR013106">
    <property type="entry name" value="Ig_V-set"/>
</dbReference>
<keyword evidence="5" id="KW-1015">Disulfide bond</keyword>
<evidence type="ECO:0000313" key="8">
    <source>
        <dbReference type="EMBL" id="JAR87872.1"/>
    </source>
</evidence>
<dbReference type="SUPFAM" id="SSF48726">
    <property type="entry name" value="Immunoglobulin"/>
    <property type="match status" value="5"/>
</dbReference>
<dbReference type="PROSITE" id="PS50835">
    <property type="entry name" value="IG_LIKE"/>
    <property type="match status" value="4"/>
</dbReference>
<evidence type="ECO:0000256" key="1">
    <source>
        <dbReference type="ARBA" id="ARBA00004167"/>
    </source>
</evidence>
<dbReference type="SMART" id="SM00409">
    <property type="entry name" value="IG"/>
    <property type="match status" value="4"/>
</dbReference>
<name>A0A147BBN2_IXORI</name>
<dbReference type="Pfam" id="PF07686">
    <property type="entry name" value="V-set"/>
    <property type="match status" value="1"/>
</dbReference>
<dbReference type="InterPro" id="IPR003599">
    <property type="entry name" value="Ig_sub"/>
</dbReference>
<comment type="subcellular location">
    <subcellularLocation>
        <location evidence="1">Membrane</location>
        <topology evidence="1">Single-pass membrane protein</topology>
    </subcellularLocation>
</comment>
<dbReference type="Pfam" id="PF08205">
    <property type="entry name" value="C2-set_2"/>
    <property type="match status" value="1"/>
</dbReference>
<protein>
    <submittedName>
        <fullName evidence="8">Putative neural cell adhesion molecule 2-like protein</fullName>
    </submittedName>
</protein>
<evidence type="ECO:0000256" key="3">
    <source>
        <dbReference type="ARBA" id="ARBA00022989"/>
    </source>
</evidence>
<evidence type="ECO:0000256" key="5">
    <source>
        <dbReference type="ARBA" id="ARBA00023157"/>
    </source>
</evidence>
<feature type="domain" description="Ig-like" evidence="7">
    <location>
        <begin position="1"/>
        <end position="110"/>
    </location>
</feature>
<dbReference type="InterPro" id="IPR013162">
    <property type="entry name" value="CD80_C2-set"/>
</dbReference>
<organism evidence="8">
    <name type="scientific">Ixodes ricinus</name>
    <name type="common">Common tick</name>
    <name type="synonym">Acarus ricinus</name>
    <dbReference type="NCBI Taxonomy" id="34613"/>
    <lineage>
        <taxon>Eukaryota</taxon>
        <taxon>Metazoa</taxon>
        <taxon>Ecdysozoa</taxon>
        <taxon>Arthropoda</taxon>
        <taxon>Chelicerata</taxon>
        <taxon>Arachnida</taxon>
        <taxon>Acari</taxon>
        <taxon>Parasitiformes</taxon>
        <taxon>Ixodida</taxon>
        <taxon>Ixodoidea</taxon>
        <taxon>Ixodidae</taxon>
        <taxon>Ixodinae</taxon>
        <taxon>Ixodes</taxon>
    </lineage>
</organism>
<dbReference type="Pfam" id="PF13927">
    <property type="entry name" value="Ig_3"/>
    <property type="match status" value="1"/>
</dbReference>
<dbReference type="Gene3D" id="2.60.40.10">
    <property type="entry name" value="Immunoglobulins"/>
    <property type="match status" value="5"/>
</dbReference>
<reference evidence="8" key="1">
    <citation type="journal article" date="2018" name="PLoS Negl. Trop. Dis.">
        <title>Sialome diversity of ticks revealed by RNAseq of single tick salivary glands.</title>
        <authorList>
            <person name="Perner J."/>
            <person name="Kropackova S."/>
            <person name="Kopacek P."/>
            <person name="Ribeiro J.M."/>
        </authorList>
    </citation>
    <scope>NUCLEOTIDE SEQUENCE</scope>
    <source>
        <strain evidence="8">Siblings of single egg batch collected in Ceske Budejovice</strain>
        <tissue evidence="8">Salivary glands</tissue>
    </source>
</reference>
<keyword evidence="3 6" id="KW-1133">Transmembrane helix</keyword>